<accession>A0AAX6F0X0</accession>
<proteinExistence type="predicted"/>
<reference evidence="1" key="2">
    <citation type="submission" date="2023-04" db="EMBL/GenBank/DDBJ databases">
        <authorList>
            <person name="Bruccoleri R.E."/>
            <person name="Oakeley E.J."/>
            <person name="Faust A.-M."/>
            <person name="Dessus-Babus S."/>
            <person name="Altorfer M."/>
            <person name="Burckhardt D."/>
            <person name="Oertli M."/>
            <person name="Naumann U."/>
            <person name="Petersen F."/>
            <person name="Wong J."/>
        </authorList>
    </citation>
    <scope>NUCLEOTIDE SEQUENCE</scope>
    <source>
        <strain evidence="1">GSM-AAB239-AS_SAM_17_03QT</strain>
        <tissue evidence="1">Leaf</tissue>
    </source>
</reference>
<dbReference type="AlphaFoldDB" id="A0AAX6F0X0"/>
<protein>
    <submittedName>
        <fullName evidence="1">Cytosolic sulfotransferase 15-like</fullName>
    </submittedName>
</protein>
<dbReference type="EMBL" id="JANAVB010032953">
    <property type="protein sequence ID" value="KAJ6809811.1"/>
    <property type="molecule type" value="Genomic_DNA"/>
</dbReference>
<evidence type="ECO:0000313" key="2">
    <source>
        <dbReference type="Proteomes" id="UP001140949"/>
    </source>
</evidence>
<sequence>MERDMCGQKPRGGYRVHVRDSCTVSIQLDFKERNTLVGVEVAKLPVEEGEELRLTVAKSRALSHVVPDLGKVARMMSLGLASNSFRTIMAATMGGIGRKKPSWKQRSG</sequence>
<gene>
    <name evidence="1" type="ORF">M6B38_159820</name>
</gene>
<comment type="caution">
    <text evidence="1">The sequence shown here is derived from an EMBL/GenBank/DDBJ whole genome shotgun (WGS) entry which is preliminary data.</text>
</comment>
<dbReference type="Proteomes" id="UP001140949">
    <property type="component" value="Unassembled WGS sequence"/>
</dbReference>
<evidence type="ECO:0000313" key="1">
    <source>
        <dbReference type="EMBL" id="KAJ6809811.1"/>
    </source>
</evidence>
<reference evidence="1" key="1">
    <citation type="journal article" date="2023" name="GigaByte">
        <title>Genome assembly of the bearded iris, Iris pallida Lam.</title>
        <authorList>
            <person name="Bruccoleri R.E."/>
            <person name="Oakeley E.J."/>
            <person name="Faust A.M.E."/>
            <person name="Altorfer M."/>
            <person name="Dessus-Babus S."/>
            <person name="Burckhardt D."/>
            <person name="Oertli M."/>
            <person name="Naumann U."/>
            <person name="Petersen F."/>
            <person name="Wong J."/>
        </authorList>
    </citation>
    <scope>NUCLEOTIDE SEQUENCE</scope>
    <source>
        <strain evidence="1">GSM-AAB239-AS_SAM_17_03QT</strain>
    </source>
</reference>
<organism evidence="1 2">
    <name type="scientific">Iris pallida</name>
    <name type="common">Sweet iris</name>
    <dbReference type="NCBI Taxonomy" id="29817"/>
    <lineage>
        <taxon>Eukaryota</taxon>
        <taxon>Viridiplantae</taxon>
        <taxon>Streptophyta</taxon>
        <taxon>Embryophyta</taxon>
        <taxon>Tracheophyta</taxon>
        <taxon>Spermatophyta</taxon>
        <taxon>Magnoliopsida</taxon>
        <taxon>Liliopsida</taxon>
        <taxon>Asparagales</taxon>
        <taxon>Iridaceae</taxon>
        <taxon>Iridoideae</taxon>
        <taxon>Irideae</taxon>
        <taxon>Iris</taxon>
    </lineage>
</organism>
<name>A0AAX6F0X0_IRIPA</name>
<keyword evidence="2" id="KW-1185">Reference proteome</keyword>